<reference evidence="1 2" key="1">
    <citation type="journal article" date="2012" name="PLoS ONE">
        <title>Genomic Analysis of Pseudomonas putida Phage tf with Localized Single-Strand DNA Interruptions.</title>
        <authorList>
            <person name="Glukhov A.S."/>
            <person name="Krutilina A.I."/>
            <person name="Shlyapnikov M.G."/>
            <person name="Severinov K."/>
            <person name="Lavysh D."/>
            <person name="Kochetkov V.V."/>
            <person name="McGrath J.W."/>
            <person name="de Leeuwe C."/>
            <person name="Shaburova O.V."/>
            <person name="Krylov V.N."/>
            <person name="Akulenko N.V."/>
            <person name="Kulakov L.A."/>
        </authorList>
    </citation>
    <scope>NUCLEOTIDE SEQUENCE [LARGE SCALE GENOMIC DNA]</scope>
</reference>
<organism evidence="1 2">
    <name type="scientific">Pseudomonas phage tf</name>
    <dbReference type="NCBI Taxonomy" id="1114179"/>
    <lineage>
        <taxon>Viruses</taxon>
        <taxon>Duplodnaviria</taxon>
        <taxon>Heunggongvirae</taxon>
        <taxon>Uroviricota</taxon>
        <taxon>Caudoviricetes</taxon>
        <taxon>Krylovvirus</taxon>
        <taxon>Krylovvirus tf</taxon>
    </lineage>
</organism>
<keyword evidence="2" id="KW-1185">Reference proteome</keyword>
<evidence type="ECO:0000313" key="1">
    <source>
        <dbReference type="EMBL" id="CCL97945.1"/>
    </source>
</evidence>
<sequence>MITLISNQNILELFPKMVSGLERAFQNTSIGSYWNMKLLVDHLVNREVYGFFEPESGYSGIFQFTYSPLAKTLNFFWSGKDPSNTTPVNWDLIDTFLTAIAQAEGCKFITCEGRPGWKKILESRGYTTDSVLFTKEVSHESPPV</sequence>
<protein>
    <submittedName>
        <fullName evidence="1">Uncharacterized protein</fullName>
    </submittedName>
</protein>
<dbReference type="Proteomes" id="UP000002867">
    <property type="component" value="Segment"/>
</dbReference>
<dbReference type="GeneID" id="13538763"/>
<gene>
    <name evidence="1" type="ORF">tf_55</name>
</gene>
<proteinExistence type="predicted"/>
<evidence type="ECO:0000313" key="2">
    <source>
        <dbReference type="Proteomes" id="UP000002867"/>
    </source>
</evidence>
<dbReference type="OrthoDB" id="11203at10239"/>
<accession>J7SBP6</accession>
<dbReference type="KEGG" id="vg:13538763"/>
<name>J7SBP6_9CAUD</name>
<dbReference type="RefSeq" id="YP_006659987.1">
    <property type="nucleotide sequence ID" value="NC_017971.2"/>
</dbReference>
<dbReference type="EMBL" id="HE611333">
    <property type="protein sequence ID" value="CCL97945.1"/>
    <property type="molecule type" value="Genomic_DNA"/>
</dbReference>